<feature type="compositionally biased region" description="Low complexity" evidence="6">
    <location>
        <begin position="46"/>
        <end position="58"/>
    </location>
</feature>
<dbReference type="SUPFAM" id="SSF50729">
    <property type="entry name" value="PH domain-like"/>
    <property type="match status" value="1"/>
</dbReference>
<dbReference type="PROSITE" id="PS50004">
    <property type="entry name" value="C2"/>
    <property type="match status" value="1"/>
</dbReference>
<evidence type="ECO:0000256" key="5">
    <source>
        <dbReference type="PROSITE-ProRule" id="PRU00192"/>
    </source>
</evidence>
<evidence type="ECO:0000259" key="9">
    <source>
        <dbReference type="PROSITE" id="PS50003"/>
    </source>
</evidence>
<dbReference type="PROSITE" id="PS50001">
    <property type="entry name" value="SH2"/>
    <property type="match status" value="2"/>
</dbReference>
<evidence type="ECO:0000313" key="14">
    <source>
        <dbReference type="Proteomes" id="UP000070412"/>
    </source>
</evidence>
<dbReference type="SUPFAM" id="SSF50044">
    <property type="entry name" value="SH3-domain"/>
    <property type="match status" value="1"/>
</dbReference>
<proteinExistence type="predicted"/>
<keyword evidence="14" id="KW-1185">Reference proteome</keyword>
<dbReference type="AlphaFoldDB" id="A0A834V8R1"/>
<dbReference type="InterPro" id="IPR039360">
    <property type="entry name" value="Ras_GTPase"/>
</dbReference>
<dbReference type="PROSITE" id="PS50018">
    <property type="entry name" value="RAS_GTPASE_ACTIV_2"/>
    <property type="match status" value="1"/>
</dbReference>
<dbReference type="InterPro" id="IPR008936">
    <property type="entry name" value="Rho_GTPase_activation_prot"/>
</dbReference>
<dbReference type="SUPFAM" id="SSF55550">
    <property type="entry name" value="SH2 domain"/>
    <property type="match status" value="2"/>
</dbReference>
<reference evidence="12" key="2">
    <citation type="submission" date="2020-01" db="EMBL/GenBank/DDBJ databases">
        <authorList>
            <person name="Korhonen P.K.K."/>
            <person name="Guangxu M.G."/>
            <person name="Wang T.W."/>
            <person name="Stroehlein A.J.S."/>
            <person name="Young N.D."/>
            <person name="Ang C.-S.A."/>
            <person name="Fernando D.W.F."/>
            <person name="Lu H.L."/>
            <person name="Taylor S.T."/>
            <person name="Ehtesham M.E.M."/>
            <person name="Najaraj S.H.N."/>
            <person name="Harsha G.H.G."/>
            <person name="Madugundu A.M."/>
            <person name="Renuse S.R."/>
            <person name="Holt D.H."/>
            <person name="Pandey A.P."/>
            <person name="Papenfuss A.P."/>
            <person name="Gasser R.B.G."/>
            <person name="Fischer K.F."/>
        </authorList>
    </citation>
    <scope>NUCLEOTIDE SEQUENCE</scope>
    <source>
        <strain evidence="12">SSS_KF_BRIS2020</strain>
    </source>
</reference>
<organism evidence="12">
    <name type="scientific">Sarcoptes scabiei</name>
    <name type="common">Itch mite</name>
    <name type="synonym">Acarus scabiei</name>
    <dbReference type="NCBI Taxonomy" id="52283"/>
    <lineage>
        <taxon>Eukaryota</taxon>
        <taxon>Metazoa</taxon>
        <taxon>Ecdysozoa</taxon>
        <taxon>Arthropoda</taxon>
        <taxon>Chelicerata</taxon>
        <taxon>Arachnida</taxon>
        <taxon>Acari</taxon>
        <taxon>Acariformes</taxon>
        <taxon>Sarcoptiformes</taxon>
        <taxon>Astigmata</taxon>
        <taxon>Psoroptidia</taxon>
        <taxon>Sarcoptoidea</taxon>
        <taxon>Sarcoptidae</taxon>
        <taxon>Sarcoptinae</taxon>
        <taxon>Sarcoptes</taxon>
    </lineage>
</organism>
<dbReference type="PROSITE" id="PS00509">
    <property type="entry name" value="RAS_GTPASE_ACTIV_1"/>
    <property type="match status" value="1"/>
</dbReference>
<name>A0A834V8R1_SARSC</name>
<evidence type="ECO:0000313" key="12">
    <source>
        <dbReference type="EMBL" id="KAF7487681.1"/>
    </source>
</evidence>
<dbReference type="Gene3D" id="2.30.29.30">
    <property type="entry name" value="Pleckstrin-homology domain (PH domain)/Phosphotyrosine-binding domain (PTB)"/>
    <property type="match status" value="1"/>
</dbReference>
<dbReference type="InterPro" id="IPR023152">
    <property type="entry name" value="RasGAP_CS"/>
</dbReference>
<dbReference type="SMART" id="SM00323">
    <property type="entry name" value="RasGAP"/>
    <property type="match status" value="1"/>
</dbReference>
<dbReference type="InterPro" id="IPR001936">
    <property type="entry name" value="RasGAP_dom"/>
</dbReference>
<dbReference type="Gene3D" id="2.60.40.150">
    <property type="entry name" value="C2 domain"/>
    <property type="match status" value="1"/>
</dbReference>
<dbReference type="InterPro" id="IPR036028">
    <property type="entry name" value="SH3-like_dom_sf"/>
</dbReference>
<dbReference type="PANTHER" id="PTHR10194:SF146">
    <property type="entry name" value="RAS GTPASE-ACTIVATING PROTEIN 1"/>
    <property type="match status" value="1"/>
</dbReference>
<evidence type="ECO:0000256" key="4">
    <source>
        <dbReference type="PROSITE-ProRule" id="PRU00191"/>
    </source>
</evidence>
<evidence type="ECO:0000259" key="10">
    <source>
        <dbReference type="PROSITE" id="PS50004"/>
    </source>
</evidence>
<dbReference type="PROSITE" id="PS50002">
    <property type="entry name" value="SH3"/>
    <property type="match status" value="1"/>
</dbReference>
<dbReference type="InterPro" id="IPR000980">
    <property type="entry name" value="SH2"/>
</dbReference>
<dbReference type="EMBL" id="WVUK01000066">
    <property type="protein sequence ID" value="KAF7487681.1"/>
    <property type="molecule type" value="Genomic_DNA"/>
</dbReference>
<dbReference type="Pfam" id="PF00018">
    <property type="entry name" value="SH3_1"/>
    <property type="match status" value="1"/>
</dbReference>
<evidence type="ECO:0000259" key="11">
    <source>
        <dbReference type="PROSITE" id="PS50018"/>
    </source>
</evidence>
<dbReference type="GO" id="GO:0005096">
    <property type="term" value="F:GTPase activator activity"/>
    <property type="evidence" value="ECO:0007669"/>
    <property type="project" value="UniProtKB-KW"/>
</dbReference>
<keyword evidence="2" id="KW-0343">GTPase activation</keyword>
<feature type="compositionally biased region" description="Polar residues" evidence="6">
    <location>
        <begin position="69"/>
        <end position="84"/>
    </location>
</feature>
<dbReference type="SMART" id="SM00252">
    <property type="entry name" value="SH2"/>
    <property type="match status" value="2"/>
</dbReference>
<dbReference type="Pfam" id="PF00168">
    <property type="entry name" value="C2"/>
    <property type="match status" value="1"/>
</dbReference>
<feature type="domain" description="SH3" evidence="8">
    <location>
        <begin position="317"/>
        <end position="379"/>
    </location>
</feature>
<dbReference type="SUPFAM" id="SSF48350">
    <property type="entry name" value="GTPase activation domain, GAP"/>
    <property type="match status" value="1"/>
</dbReference>
<dbReference type="CDD" id="cd11788">
    <property type="entry name" value="SH3_RasGAP"/>
    <property type="match status" value="1"/>
</dbReference>
<dbReference type="Pfam" id="PF00017">
    <property type="entry name" value="SH2"/>
    <property type="match status" value="2"/>
</dbReference>
<feature type="domain" description="PH" evidence="9">
    <location>
        <begin position="517"/>
        <end position="620"/>
    </location>
</feature>
<evidence type="ECO:0000256" key="6">
    <source>
        <dbReference type="SAM" id="MobiDB-lite"/>
    </source>
</evidence>
<gene>
    <name evidence="12" type="ORF">SSS_5861</name>
</gene>
<dbReference type="SMART" id="SM00233">
    <property type="entry name" value="PH"/>
    <property type="match status" value="1"/>
</dbReference>
<dbReference type="SUPFAM" id="SSF49562">
    <property type="entry name" value="C2 domain (Calcium/lipid-binding domain, CaLB)"/>
    <property type="match status" value="1"/>
</dbReference>
<dbReference type="Proteomes" id="UP000070412">
    <property type="component" value="Unassembled WGS sequence"/>
</dbReference>
<dbReference type="Pfam" id="PF00616">
    <property type="entry name" value="RasGAP"/>
    <property type="match status" value="2"/>
</dbReference>
<dbReference type="PANTHER" id="PTHR10194">
    <property type="entry name" value="RAS GTPASE-ACTIVATING PROTEINS"/>
    <property type="match status" value="1"/>
</dbReference>
<sequence length="1146" mass="130300">MDVVKRSISSSVCQQATTSINNSSNNTNMNSINNIINNGNQIITNNCNNNNNNNSSNNQLHSQHHHPSNHQAIRQTTTSSTSGVSMFSPSSTTASSNTKFLNSNNLNGSNQNSWSEFPLPPSHFDDSSPTHNYVKPPAPLPPPLMLQQRQQQQNKCQSNYLNEMFHPQSPGPSSSLAASTSISEFSNTNSCVSSAFENAQQQLNDHHNLASVAPSRSQWYHGRLDRKASEQRLIRSNQASSYLIRESDRKPGSYVLSFLGRTGLNHFRITAICGDYYCGGKQFNSLEELVGFYTVCSDLLKNERLVMPVPPPEPIRNQDRRVVAILPYTKMHGTDELSFRKGDIFIVHNEMSDRWLWCTNLRNQESGLVFADLVEQVDDDTDPNEVYGWFHSKISKEEAFEKLARTGPGSFLVRPSDNSPGDYSIFFHVDNSVQRFRIEKYGDKYVMGGRVFPTLEAVILRYKEEQIVEGHRLLKPVIKAPYETRWSASRAEELRSTAADIYATIRECREMAQSNREVKKRGFLLKKSNKSKKWKNLYCVLDAIESMMYFYESPKRARPKAIVHLSYSALYMVHDSLFDRSNCFQLVERTLPCISTIYYLCHNDQDQAQEWMQSIRPLCSPNLSAVNSRIFRAVHEDPHFGTAAFNGNNVRNYDDEASPTRNGCCQSKTAKGFSRLRSLYITMFEAHRLPVKITPHPFVVISLNTVRVARTSVKCPPDPIWEEDFVLEDIPADVSHFKLTLLNKGKRSKDSELAEINVELNRFHSGEEFEDWLHFSGLTLPIREDWGSVRVRVRFVNELIMPFAEYSPLKDLLLGDDLEVVAICEQFCYNDRSTLASALLKISRYQHLECHLMKSLIEREIQLETDVSTLFRSNSVTTSLIDQYMKATCHNFLLKSLTDPIHRVLDSKTSCELNPAKLDSPTEACSNAENLLTILDAIVDVIFANGNHCPPTIRFICSTIQADVNRKWPNDHLVRTRAVSAFIFLRLICPAILNPRQFGLISEMPSETALRTLILVAKSLQNLANLVEFGTKSIFITPDRFEPPPPPCVKREPWMEVVNPFILKNKSRMIKYIDELASFNSATLNQLESDLVIKGQPDRELATIHSMCEIHLAQIQQQAHNRATLKKLATVIEMLTAHKQKYLDMV</sequence>
<dbReference type="EnsemblMetazoa" id="SSS_5861s_mrna">
    <property type="protein sequence ID" value="KAF7487681.1"/>
    <property type="gene ID" value="SSS_5861"/>
</dbReference>
<dbReference type="SMART" id="SM00239">
    <property type="entry name" value="C2"/>
    <property type="match status" value="1"/>
</dbReference>
<dbReference type="InterPro" id="IPR001849">
    <property type="entry name" value="PH_domain"/>
</dbReference>
<reference evidence="14" key="1">
    <citation type="journal article" date="2020" name="PLoS Negl. Trop. Dis.">
        <title>High-quality nuclear genome for Sarcoptes scabiei-A critical resource for a neglected parasite.</title>
        <authorList>
            <person name="Korhonen P.K."/>
            <person name="Gasser R.B."/>
            <person name="Ma G."/>
            <person name="Wang T."/>
            <person name="Stroehlein A.J."/>
            <person name="Young N.D."/>
            <person name="Ang C.S."/>
            <person name="Fernando D.D."/>
            <person name="Lu H.C."/>
            <person name="Taylor S."/>
            <person name="Reynolds S.L."/>
            <person name="Mofiz E."/>
            <person name="Najaraj S.H."/>
            <person name="Gowda H."/>
            <person name="Madugundu A."/>
            <person name="Renuse S."/>
            <person name="Holt D."/>
            <person name="Pandey A."/>
            <person name="Papenfuss A.T."/>
            <person name="Fischer K."/>
        </authorList>
    </citation>
    <scope>NUCLEOTIDE SEQUENCE [LARGE SCALE GENOMIC DNA]</scope>
</reference>
<reference evidence="13" key="3">
    <citation type="submission" date="2022-06" db="UniProtKB">
        <authorList>
            <consortium name="EnsemblMetazoa"/>
        </authorList>
    </citation>
    <scope>IDENTIFICATION</scope>
</reference>
<feature type="domain" description="SH2" evidence="7">
    <location>
        <begin position="389"/>
        <end position="477"/>
    </location>
</feature>
<dbReference type="InterPro" id="IPR035652">
    <property type="entry name" value="RasGAP_SH3"/>
</dbReference>
<feature type="domain" description="Ras-GAP" evidence="11">
    <location>
        <begin position="831"/>
        <end position="1025"/>
    </location>
</feature>
<dbReference type="PROSITE" id="PS50003">
    <property type="entry name" value="PH_DOMAIN"/>
    <property type="match status" value="1"/>
</dbReference>
<dbReference type="PRINTS" id="PR00401">
    <property type="entry name" value="SH2DOMAIN"/>
</dbReference>
<evidence type="ECO:0000256" key="2">
    <source>
        <dbReference type="ARBA" id="ARBA00022468"/>
    </source>
</evidence>
<dbReference type="OrthoDB" id="1562946at2759"/>
<dbReference type="InterPro" id="IPR035892">
    <property type="entry name" value="C2_domain_sf"/>
</dbReference>
<feature type="region of interest" description="Disordered" evidence="6">
    <location>
        <begin position="46"/>
        <end position="155"/>
    </location>
</feature>
<dbReference type="InterPro" id="IPR011993">
    <property type="entry name" value="PH-like_dom_sf"/>
</dbReference>
<dbReference type="InterPro" id="IPR036860">
    <property type="entry name" value="SH2_dom_sf"/>
</dbReference>
<dbReference type="InterPro" id="IPR001452">
    <property type="entry name" value="SH3_domain"/>
</dbReference>
<feature type="compositionally biased region" description="Low complexity" evidence="6">
    <location>
        <begin position="85"/>
        <end position="115"/>
    </location>
</feature>
<keyword evidence="1 5" id="KW-0728">SH3 domain</keyword>
<feature type="domain" description="C2" evidence="10">
    <location>
        <begin position="660"/>
        <end position="773"/>
    </location>
</feature>
<evidence type="ECO:0000259" key="7">
    <source>
        <dbReference type="PROSITE" id="PS50001"/>
    </source>
</evidence>
<dbReference type="InterPro" id="IPR000008">
    <property type="entry name" value="C2_dom"/>
</dbReference>
<keyword evidence="3 4" id="KW-0727">SH2 domain</keyword>
<protein>
    <submittedName>
        <fullName evidence="12">Ras GTPase-activating protein 1</fullName>
    </submittedName>
</protein>
<dbReference type="Gene3D" id="2.30.30.40">
    <property type="entry name" value="SH3 Domains"/>
    <property type="match status" value="1"/>
</dbReference>
<dbReference type="GO" id="GO:0048468">
    <property type="term" value="P:cell development"/>
    <property type="evidence" value="ECO:0007669"/>
    <property type="project" value="UniProtKB-ARBA"/>
</dbReference>
<evidence type="ECO:0000313" key="13">
    <source>
        <dbReference type="EnsemblMetazoa" id="KAF7487681.1"/>
    </source>
</evidence>
<evidence type="ECO:0000256" key="3">
    <source>
        <dbReference type="ARBA" id="ARBA00022999"/>
    </source>
</evidence>
<feature type="domain" description="SH2" evidence="7">
    <location>
        <begin position="219"/>
        <end position="309"/>
    </location>
</feature>
<dbReference type="Pfam" id="PF00169">
    <property type="entry name" value="PH"/>
    <property type="match status" value="1"/>
</dbReference>
<dbReference type="SMART" id="SM00326">
    <property type="entry name" value="SH3"/>
    <property type="match status" value="1"/>
</dbReference>
<accession>A0A834V8R1</accession>
<evidence type="ECO:0000256" key="1">
    <source>
        <dbReference type="ARBA" id="ARBA00022443"/>
    </source>
</evidence>
<dbReference type="Gene3D" id="1.10.506.10">
    <property type="entry name" value="GTPase Activation - p120gap, domain 1"/>
    <property type="match status" value="2"/>
</dbReference>
<dbReference type="Gene3D" id="3.30.505.10">
    <property type="entry name" value="SH2 domain"/>
    <property type="match status" value="2"/>
</dbReference>
<evidence type="ECO:0000259" key="8">
    <source>
        <dbReference type="PROSITE" id="PS50002"/>
    </source>
</evidence>